<dbReference type="InterPro" id="IPR027417">
    <property type="entry name" value="P-loop_NTPase"/>
</dbReference>
<keyword evidence="6" id="KW-0067">ATP-binding</keyword>
<evidence type="ECO:0000313" key="12">
    <source>
        <dbReference type="EMBL" id="EOR27078.1"/>
    </source>
</evidence>
<gene>
    <name evidence="12" type="ORF">A500_06036</name>
</gene>
<evidence type="ECO:0000256" key="1">
    <source>
        <dbReference type="ARBA" id="ARBA00004651"/>
    </source>
</evidence>
<dbReference type="PROSITE" id="PS50929">
    <property type="entry name" value="ABC_TM1F"/>
    <property type="match status" value="1"/>
</dbReference>
<evidence type="ECO:0000259" key="10">
    <source>
        <dbReference type="PROSITE" id="PS50893"/>
    </source>
</evidence>
<evidence type="ECO:0000313" key="13">
    <source>
        <dbReference type="Proteomes" id="UP000013988"/>
    </source>
</evidence>
<protein>
    <submittedName>
        <fullName evidence="12">Uncharacterized protein</fullName>
    </submittedName>
</protein>
<dbReference type="PROSITE" id="PS50893">
    <property type="entry name" value="ABC_TRANSPORTER_2"/>
    <property type="match status" value="1"/>
</dbReference>
<reference evidence="12 13" key="1">
    <citation type="submission" date="2013-03" db="EMBL/GenBank/DDBJ databases">
        <title>Whole genome shotgun sequencing of Clostridium sartagoforme AAU1.</title>
        <authorList>
            <person name="Joshi C.G."/>
            <person name="Duggirala S.M."/>
            <person name="Nathani N.M."/>
            <person name="Bhatt V.D."/>
            <person name="Patel A.K."/>
            <person name="Pandya P.R."/>
            <person name="KaPatel J.A."/>
        </authorList>
    </citation>
    <scope>NUCLEOTIDE SEQUENCE [LARGE SCALE GENOMIC DNA]</scope>
    <source>
        <strain evidence="12 13">AAU1</strain>
    </source>
</reference>
<accession>R9CCT4</accession>
<keyword evidence="3" id="KW-1003">Cell membrane</keyword>
<feature type="domain" description="ABC transmembrane type-1" evidence="11">
    <location>
        <begin position="1"/>
        <end position="52"/>
    </location>
</feature>
<dbReference type="InterPro" id="IPR039421">
    <property type="entry name" value="Type_1_exporter"/>
</dbReference>
<dbReference type="PANTHER" id="PTHR43394">
    <property type="entry name" value="ATP-DEPENDENT PERMEASE MDL1, MITOCHONDRIAL"/>
    <property type="match status" value="1"/>
</dbReference>
<dbReference type="PROSITE" id="PS00211">
    <property type="entry name" value="ABC_TRANSPORTER_1"/>
    <property type="match status" value="1"/>
</dbReference>
<dbReference type="InterPro" id="IPR003439">
    <property type="entry name" value="ABC_transporter-like_ATP-bd"/>
</dbReference>
<proteinExistence type="predicted"/>
<keyword evidence="5" id="KW-0547">Nucleotide-binding</keyword>
<keyword evidence="4 9" id="KW-0812">Transmembrane</keyword>
<dbReference type="SMART" id="SM00382">
    <property type="entry name" value="AAA"/>
    <property type="match status" value="1"/>
</dbReference>
<dbReference type="GO" id="GO:0016887">
    <property type="term" value="F:ATP hydrolysis activity"/>
    <property type="evidence" value="ECO:0007669"/>
    <property type="project" value="InterPro"/>
</dbReference>
<comment type="subcellular location">
    <subcellularLocation>
        <location evidence="1">Cell membrane</location>
        <topology evidence="1">Multi-pass membrane protein</topology>
    </subcellularLocation>
</comment>
<dbReference type="Gene3D" id="3.40.50.300">
    <property type="entry name" value="P-loop containing nucleotide triphosphate hydrolases"/>
    <property type="match status" value="1"/>
</dbReference>
<organism evidence="12 13">
    <name type="scientific">Clostridium sartagoforme AAU1</name>
    <dbReference type="NCBI Taxonomy" id="1202534"/>
    <lineage>
        <taxon>Bacteria</taxon>
        <taxon>Bacillati</taxon>
        <taxon>Bacillota</taxon>
        <taxon>Clostridia</taxon>
        <taxon>Eubacteriales</taxon>
        <taxon>Clostridiaceae</taxon>
        <taxon>Clostridium</taxon>
    </lineage>
</organism>
<evidence type="ECO:0000256" key="4">
    <source>
        <dbReference type="ARBA" id="ARBA00022692"/>
    </source>
</evidence>
<dbReference type="SUPFAM" id="SSF52540">
    <property type="entry name" value="P-loop containing nucleoside triphosphate hydrolases"/>
    <property type="match status" value="1"/>
</dbReference>
<dbReference type="Pfam" id="PF00005">
    <property type="entry name" value="ABC_tran"/>
    <property type="match status" value="1"/>
</dbReference>
<comment type="caution">
    <text evidence="12">The sequence shown here is derived from an EMBL/GenBank/DDBJ whole genome shotgun (WGS) entry which is preliminary data.</text>
</comment>
<evidence type="ECO:0000256" key="8">
    <source>
        <dbReference type="ARBA" id="ARBA00023136"/>
    </source>
</evidence>
<evidence type="ECO:0000256" key="2">
    <source>
        <dbReference type="ARBA" id="ARBA00022448"/>
    </source>
</evidence>
<dbReference type="AlphaFoldDB" id="R9CCT4"/>
<dbReference type="Gene3D" id="1.20.1560.10">
    <property type="entry name" value="ABC transporter type 1, transmembrane domain"/>
    <property type="match status" value="1"/>
</dbReference>
<dbReference type="InterPro" id="IPR003593">
    <property type="entry name" value="AAA+_ATPase"/>
</dbReference>
<sequence>MNLSIVAILWFGGIKVNSGSLTQGETIAFVNYITQILLTLIVFAQLIVILTKASTSANRVSEILEIESTITENNIIKLNNITTNPFIEFKNVCFSYTNSNEYSLSNISFTINKNETIGIIGGTGSGKSTLINLIPRFYDSSKGQVLVNGIDVKNYSLKSLRNLIGIVPQKAVLFTGTLLENLKWGKEDVTLSEIEAALEISQSSSFVQSLPKQYDTPILQGGKNLSGGQKQRLTIARALVSNPEILILDDSSSALDFTTDANLRKALKEKVKDTTVIMVSQRASSIKNADKIIVLDNGEIAGIGSHDYLIENCEVYKEIYSSQLKN</sequence>
<feature type="domain" description="ABC transporter" evidence="10">
    <location>
        <begin position="87"/>
        <end position="322"/>
    </location>
</feature>
<name>R9CCT4_9CLOT</name>
<evidence type="ECO:0000256" key="3">
    <source>
        <dbReference type="ARBA" id="ARBA00022475"/>
    </source>
</evidence>
<keyword evidence="8 9" id="KW-0472">Membrane</keyword>
<dbReference type="FunFam" id="3.40.50.300:FF:000854">
    <property type="entry name" value="Multidrug ABC transporter ATP-binding protein"/>
    <property type="match status" value="1"/>
</dbReference>
<dbReference type="InterPro" id="IPR036640">
    <property type="entry name" value="ABC1_TM_sf"/>
</dbReference>
<feature type="transmembrane region" description="Helical" evidence="9">
    <location>
        <begin position="28"/>
        <end position="50"/>
    </location>
</feature>
<dbReference type="GO" id="GO:0005524">
    <property type="term" value="F:ATP binding"/>
    <property type="evidence" value="ECO:0007669"/>
    <property type="project" value="UniProtKB-KW"/>
</dbReference>
<evidence type="ECO:0000259" key="11">
    <source>
        <dbReference type="PROSITE" id="PS50929"/>
    </source>
</evidence>
<dbReference type="PANTHER" id="PTHR43394:SF1">
    <property type="entry name" value="ATP-BINDING CASSETTE SUB-FAMILY B MEMBER 10, MITOCHONDRIAL"/>
    <property type="match status" value="1"/>
</dbReference>
<dbReference type="GO" id="GO:0015421">
    <property type="term" value="F:ABC-type oligopeptide transporter activity"/>
    <property type="evidence" value="ECO:0007669"/>
    <property type="project" value="TreeGrafter"/>
</dbReference>
<dbReference type="EMBL" id="ASRV01000073">
    <property type="protein sequence ID" value="EOR27078.1"/>
    <property type="molecule type" value="Genomic_DNA"/>
</dbReference>
<keyword evidence="13" id="KW-1185">Reference proteome</keyword>
<evidence type="ECO:0000256" key="9">
    <source>
        <dbReference type="SAM" id="Phobius"/>
    </source>
</evidence>
<evidence type="ECO:0000256" key="5">
    <source>
        <dbReference type="ARBA" id="ARBA00022741"/>
    </source>
</evidence>
<keyword evidence="2" id="KW-0813">Transport</keyword>
<dbReference type="PATRIC" id="fig|1202534.3.peg.1214"/>
<dbReference type="SUPFAM" id="SSF90123">
    <property type="entry name" value="ABC transporter transmembrane region"/>
    <property type="match status" value="1"/>
</dbReference>
<dbReference type="InterPro" id="IPR017871">
    <property type="entry name" value="ABC_transporter-like_CS"/>
</dbReference>
<dbReference type="GO" id="GO:0005886">
    <property type="term" value="C:plasma membrane"/>
    <property type="evidence" value="ECO:0007669"/>
    <property type="project" value="UniProtKB-SubCell"/>
</dbReference>
<keyword evidence="7 9" id="KW-1133">Transmembrane helix</keyword>
<dbReference type="Proteomes" id="UP000013988">
    <property type="component" value="Unassembled WGS sequence"/>
</dbReference>
<dbReference type="InterPro" id="IPR011527">
    <property type="entry name" value="ABC1_TM_dom"/>
</dbReference>
<evidence type="ECO:0000256" key="7">
    <source>
        <dbReference type="ARBA" id="ARBA00022989"/>
    </source>
</evidence>
<evidence type="ECO:0000256" key="6">
    <source>
        <dbReference type="ARBA" id="ARBA00022840"/>
    </source>
</evidence>